<keyword evidence="2" id="KW-1185">Reference proteome</keyword>
<proteinExistence type="predicted"/>
<sequence length="72" mass="8297">MYWRRETQANAHREAADLVFDGGLEVEGLDQGRLMQHQRVAHAVHVQALRDLRVFLSLSERSERSSSTYSPM</sequence>
<organism evidence="1 2">
    <name type="scientific">Liparis tanakae</name>
    <name type="common">Tanaka's snailfish</name>
    <dbReference type="NCBI Taxonomy" id="230148"/>
    <lineage>
        <taxon>Eukaryota</taxon>
        <taxon>Metazoa</taxon>
        <taxon>Chordata</taxon>
        <taxon>Craniata</taxon>
        <taxon>Vertebrata</taxon>
        <taxon>Euteleostomi</taxon>
        <taxon>Actinopterygii</taxon>
        <taxon>Neopterygii</taxon>
        <taxon>Teleostei</taxon>
        <taxon>Neoteleostei</taxon>
        <taxon>Acanthomorphata</taxon>
        <taxon>Eupercaria</taxon>
        <taxon>Perciformes</taxon>
        <taxon>Cottioidei</taxon>
        <taxon>Cottales</taxon>
        <taxon>Liparidae</taxon>
        <taxon>Liparis</taxon>
    </lineage>
</organism>
<reference evidence="1 2" key="1">
    <citation type="submission" date="2019-03" db="EMBL/GenBank/DDBJ databases">
        <title>First draft genome of Liparis tanakae, snailfish: a comprehensive survey of snailfish specific genes.</title>
        <authorList>
            <person name="Kim W."/>
            <person name="Song I."/>
            <person name="Jeong J.-H."/>
            <person name="Kim D."/>
            <person name="Kim S."/>
            <person name="Ryu S."/>
            <person name="Song J.Y."/>
            <person name="Lee S.K."/>
        </authorList>
    </citation>
    <scope>NUCLEOTIDE SEQUENCE [LARGE SCALE GENOMIC DNA]</scope>
    <source>
        <tissue evidence="1">Muscle</tissue>
    </source>
</reference>
<dbReference type="AlphaFoldDB" id="A0A4Z2FN39"/>
<dbReference type="EMBL" id="SRLO01001027">
    <property type="protein sequence ID" value="TNN42568.1"/>
    <property type="molecule type" value="Genomic_DNA"/>
</dbReference>
<dbReference type="Proteomes" id="UP000314294">
    <property type="component" value="Unassembled WGS sequence"/>
</dbReference>
<evidence type="ECO:0000313" key="2">
    <source>
        <dbReference type="Proteomes" id="UP000314294"/>
    </source>
</evidence>
<comment type="caution">
    <text evidence="1">The sequence shown here is derived from an EMBL/GenBank/DDBJ whole genome shotgun (WGS) entry which is preliminary data.</text>
</comment>
<name>A0A4Z2FN39_9TELE</name>
<protein>
    <submittedName>
        <fullName evidence="1">Uncharacterized protein</fullName>
    </submittedName>
</protein>
<gene>
    <name evidence="1" type="ORF">EYF80_047227</name>
</gene>
<evidence type="ECO:0000313" key="1">
    <source>
        <dbReference type="EMBL" id="TNN42568.1"/>
    </source>
</evidence>
<accession>A0A4Z2FN39</accession>